<dbReference type="EMBL" id="CP001663">
    <property type="protein sequence ID" value="AFP39873.1"/>
    <property type="molecule type" value="Genomic_DNA"/>
</dbReference>
<evidence type="ECO:0000256" key="2">
    <source>
        <dbReference type="SAM" id="SignalP"/>
    </source>
</evidence>
<keyword evidence="2" id="KW-0732">Signal</keyword>
<evidence type="ECO:0000313" key="3">
    <source>
        <dbReference type="EMBL" id="AFP39873.1"/>
    </source>
</evidence>
<reference evidence="3 4" key="2">
    <citation type="journal article" date="2009" name="Genome Res.">
        <title>Ortho-proteogenomics: multiple proteomes investigation through orthology and a new MS-based protocol.</title>
        <authorList>
            <person name="Gallien S."/>
            <person name="Perrodou E."/>
            <person name="Carapito C."/>
            <person name="Deshayes C."/>
            <person name="Reyrat J.M."/>
            <person name="Van Dorsselaer A."/>
            <person name="Poch O."/>
            <person name="Schaeffer C."/>
            <person name="Lecompte O."/>
        </authorList>
    </citation>
    <scope>NUCLEOTIDE SEQUENCE [LARGE SCALE GENOMIC DNA]</scope>
    <source>
        <strain evidence="4">ATCC 700084 / mc(2)155</strain>
    </source>
</reference>
<dbReference type="PATRIC" id="fig|246196.56.peg.3500"/>
<dbReference type="AlphaFoldDB" id="I7FMG5"/>
<dbReference type="KEGG" id="msg:MSMEI_3410"/>
<feature type="signal peptide" evidence="2">
    <location>
        <begin position="1"/>
        <end position="31"/>
    </location>
</feature>
<organism evidence="3 4">
    <name type="scientific">Mycolicibacterium smegmatis (strain ATCC 700084 / mc(2)155)</name>
    <name type="common">Mycobacterium smegmatis</name>
    <dbReference type="NCBI Taxonomy" id="246196"/>
    <lineage>
        <taxon>Bacteria</taxon>
        <taxon>Bacillati</taxon>
        <taxon>Actinomycetota</taxon>
        <taxon>Actinomycetes</taxon>
        <taxon>Mycobacteriales</taxon>
        <taxon>Mycobacteriaceae</taxon>
        <taxon>Mycolicibacterium</taxon>
    </lineage>
</organism>
<gene>
    <name evidence="3" type="ordered locus">MSMEI_3410</name>
</gene>
<name>I7FMG5_MYCS2</name>
<dbReference type="Proteomes" id="UP000006158">
    <property type="component" value="Chromosome"/>
</dbReference>
<feature type="region of interest" description="Disordered" evidence="1">
    <location>
        <begin position="141"/>
        <end position="163"/>
    </location>
</feature>
<reference evidence="3 4" key="1">
    <citation type="journal article" date="2007" name="Genome Biol.">
        <title>Interrupted coding sequences in Mycobacterium smegmatis: authentic mutations or sequencing errors?</title>
        <authorList>
            <person name="Deshayes C."/>
            <person name="Perrodou E."/>
            <person name="Gallien S."/>
            <person name="Euphrasie D."/>
            <person name="Schaeffer C."/>
            <person name="Van-Dorsselaer A."/>
            <person name="Poch O."/>
            <person name="Lecompte O."/>
            <person name="Reyrat J.M."/>
        </authorList>
    </citation>
    <scope>NUCLEOTIDE SEQUENCE [LARGE SCALE GENOMIC DNA]</scope>
    <source>
        <strain evidence="4">ATCC 700084 / mc(2)155</strain>
    </source>
</reference>
<evidence type="ECO:0000313" key="4">
    <source>
        <dbReference type="Proteomes" id="UP000006158"/>
    </source>
</evidence>
<proteinExistence type="predicted"/>
<sequence>MKPIKPAVFVAALAVTAGGMLGGVMSGVANAEPTTPVPAPAPAPSPAVGTGTGPAPGPAPEAAAAEGPAPVMDHDGIYVVGTDIQPGTYATGGPADGQTCYWKRMADLHGGDIIDNAFTKKPDVVQIEATDKAFKTSGCQPWTQTTAAPTDTPTGEGAPGDLPGLLAKAKLRTWLDTINNGARQYDGSQVPLP</sequence>
<feature type="chain" id="PRO_5003709647" evidence="2">
    <location>
        <begin position="32"/>
        <end position="193"/>
    </location>
</feature>
<protein>
    <submittedName>
        <fullName evidence="3">Conserved membrane protein</fullName>
    </submittedName>
</protein>
<feature type="compositionally biased region" description="Low complexity" evidence="1">
    <location>
        <begin position="143"/>
        <end position="160"/>
    </location>
</feature>
<feature type="compositionally biased region" description="Pro residues" evidence="1">
    <location>
        <begin position="35"/>
        <end position="45"/>
    </location>
</feature>
<feature type="region of interest" description="Disordered" evidence="1">
    <location>
        <begin position="35"/>
        <end position="69"/>
    </location>
</feature>
<accession>I7FMG5</accession>
<feature type="compositionally biased region" description="Low complexity" evidence="1">
    <location>
        <begin position="60"/>
        <end position="69"/>
    </location>
</feature>
<evidence type="ECO:0000256" key="1">
    <source>
        <dbReference type="SAM" id="MobiDB-lite"/>
    </source>
</evidence>